<dbReference type="Proteomes" id="UP000886595">
    <property type="component" value="Unassembled WGS sequence"/>
</dbReference>
<sequence length="122" mass="14326">MTLSLGRRRQIFHRWFSPTKIRCRQLGIIHLPGNSFRPRRSHLLELLRCLKLDDLSLLAVKLLQIVKLSGDNLHLLHLKNLHPLHFMALHRLTVLYHTTLMETQKILLSSKLQLNLISLRTC</sequence>
<dbReference type="EMBL" id="JAAMPC010000006">
    <property type="protein sequence ID" value="KAG2307063.1"/>
    <property type="molecule type" value="Genomic_DNA"/>
</dbReference>
<proteinExistence type="predicted"/>
<organism evidence="1 2">
    <name type="scientific">Brassica carinata</name>
    <name type="common">Ethiopian mustard</name>
    <name type="synonym">Abyssinian cabbage</name>
    <dbReference type="NCBI Taxonomy" id="52824"/>
    <lineage>
        <taxon>Eukaryota</taxon>
        <taxon>Viridiplantae</taxon>
        <taxon>Streptophyta</taxon>
        <taxon>Embryophyta</taxon>
        <taxon>Tracheophyta</taxon>
        <taxon>Spermatophyta</taxon>
        <taxon>Magnoliopsida</taxon>
        <taxon>eudicotyledons</taxon>
        <taxon>Gunneridae</taxon>
        <taxon>Pentapetalae</taxon>
        <taxon>rosids</taxon>
        <taxon>malvids</taxon>
        <taxon>Brassicales</taxon>
        <taxon>Brassicaceae</taxon>
        <taxon>Brassiceae</taxon>
        <taxon>Brassica</taxon>
    </lineage>
</organism>
<keyword evidence="2" id="KW-1185">Reference proteome</keyword>
<protein>
    <submittedName>
        <fullName evidence="1">Uncharacterized protein</fullName>
    </submittedName>
</protein>
<name>A0A8X7SIR2_BRACI</name>
<evidence type="ECO:0000313" key="2">
    <source>
        <dbReference type="Proteomes" id="UP000886595"/>
    </source>
</evidence>
<gene>
    <name evidence="1" type="ORF">Bca52824_026811</name>
</gene>
<reference evidence="1 2" key="1">
    <citation type="submission" date="2020-02" db="EMBL/GenBank/DDBJ databases">
        <authorList>
            <person name="Ma Q."/>
            <person name="Huang Y."/>
            <person name="Song X."/>
            <person name="Pei D."/>
        </authorList>
    </citation>
    <scope>NUCLEOTIDE SEQUENCE [LARGE SCALE GENOMIC DNA]</scope>
    <source>
        <strain evidence="1">Sxm20200214</strain>
        <tissue evidence="1">Leaf</tissue>
    </source>
</reference>
<evidence type="ECO:0000313" key="1">
    <source>
        <dbReference type="EMBL" id="KAG2307063.1"/>
    </source>
</evidence>
<comment type="caution">
    <text evidence="1">The sequence shown here is derived from an EMBL/GenBank/DDBJ whole genome shotgun (WGS) entry which is preliminary data.</text>
</comment>
<accession>A0A8X7SIR2</accession>
<dbReference type="AlphaFoldDB" id="A0A8X7SIR2"/>